<feature type="compositionally biased region" description="Basic and acidic residues" evidence="3">
    <location>
        <begin position="248"/>
        <end position="263"/>
    </location>
</feature>
<dbReference type="Proteomes" id="UP001329430">
    <property type="component" value="Chromosome 4"/>
</dbReference>
<protein>
    <recommendedName>
        <fullName evidence="7">Transport and Golgi organization protein 1</fullName>
    </recommendedName>
</protein>
<dbReference type="GO" id="GO:0009306">
    <property type="term" value="P:protein secretion"/>
    <property type="evidence" value="ECO:0007669"/>
    <property type="project" value="TreeGrafter"/>
</dbReference>
<feature type="compositionally biased region" description="Polar residues" evidence="3">
    <location>
        <begin position="275"/>
        <end position="292"/>
    </location>
</feature>
<evidence type="ECO:0000256" key="1">
    <source>
        <dbReference type="ARBA" id="ARBA00023054"/>
    </source>
</evidence>
<evidence type="ECO:0000256" key="2">
    <source>
        <dbReference type="SAM" id="Coils"/>
    </source>
</evidence>
<feature type="compositionally biased region" description="Polar residues" evidence="3">
    <location>
        <begin position="341"/>
        <end position="358"/>
    </location>
</feature>
<evidence type="ECO:0000313" key="6">
    <source>
        <dbReference type="Proteomes" id="UP001329430"/>
    </source>
</evidence>
<keyword evidence="1 2" id="KW-0175">Coiled coil</keyword>
<dbReference type="GO" id="GO:0006888">
    <property type="term" value="P:endoplasmic reticulum to Golgi vesicle-mediated transport"/>
    <property type="evidence" value="ECO:0007669"/>
    <property type="project" value="TreeGrafter"/>
</dbReference>
<feature type="region of interest" description="Disordered" evidence="3">
    <location>
        <begin position="570"/>
        <end position="592"/>
    </location>
</feature>
<sequence>MFSFLLLYNVIFILNVFLVNAQVSDLRACANEDCTEVISVGVTRKPYSPSVRDLRLLRFKGGVDVKIYSKDAGSNKALWGVEINGKRGYVPFDSIKEVKVYKEQQHLIVVPVESLPNVPSSKPETVNPTEPFEVADGTTIYHDSNIHPSSTEKSVQPSILSNSPNPNPQQTKPLPPDTNPSSKETTEAHSETKSESFHNGNADALMSTSESVKENENIVPPTNQEVVSNINSTETETNSLPPDTNPSLKEEVTEARSETKSESFHNGNADAVMSTPESVKQNGNIAPTTDQEVVLNSNSTETENVSIEQLILDTVDSSELNNNLTVHSDVEGINKKVDLEQTNLPMAELGNQNDNSVPETDRQKASAGDQQSFVNGVLSSIHNFVASNAEHDDYDDDEEHEEDNLEDEEDEEEDDEDELEGERKADEETSKQPPKVVEMLVEETNKTEKSEDKAEVATEEIDNGENNVGDTNEEDINTRNIQNEPQQNAANEINAEQNTEMPSSISHQFSDTEAVQDGSHYTYTREQPEHESDVMSTNSQVSAAFESNIENPTSLNGVETAFQNDTERTFTTEPLESDVGKHSESDGEQLTTKGAVHNETETQSSAEHMNTSGQELHEGKGDNDFHYATISPQDIKDHLPISDNLESDKEQNHINIFHEHASGFPAVASLNSENVERTNENVIIEEDSTKDTIEEETDVPKPMVDEVETHKHDFNTLLSHQRTDDLSCSADCKLEENFKDNDNEEYTFELPIISYKILIVLVITAVTIVIFLWGYAYIDKRGREGILIGKINDLQKQFLITQKENELLTNKLTDIESEFNEKSISISNEVVLNLQEELEKEQDSRSLLEMQVKVLEKELENSTEVGLELNRMLSQFLSSENGSEILVANIEQLQRQIIEQQDLINGYNDNLNMKETENHELRLEVDINNTKVTELQSELNKMALNLLKLEEDKDNSQNMYESDLETLKVELNKQNSMLLKEKNKFNEQMKGLTDKYEQVKRDLELKSNEYLLLRDNINQIKKIDNNTDSIKSLLDISTVQAELLQLRKDKQLLVEQLQVENNKSSILEGKCDSALHDLNNFKEKYDLADREKVEAVTKLEVLDKYFKEREAQLQRELSKQESMWVEKQGEATSTIERIKYMQEELQNYKAQNESLKQEILEQEVQMKSQISVLEKKAHENWVAARQSERKLDDAKQEAAQLRNRLTLQERTLNEEKMHNRIQSPIEHNGDIQVTPTHISNDTAASPPLLFGGRENLTISPPLPGLPFLPPPPGVPFMPPPLGGVPLPPPAFLPPPSSLLPGDHRPPPLGRISSPALNSRYQHDRAYSPYSRNSPSPTSDDDYDRMPMPPLYGHGGYNSYNREDRRDDNRRELHRPPPMMSNVRNSKGAGHSSGSANSTESLEKLNRHNSKV</sequence>
<dbReference type="InterPro" id="IPR051500">
    <property type="entry name" value="cTAGE_MIA/OTOR"/>
</dbReference>
<feature type="signal peptide" evidence="4">
    <location>
        <begin position="1"/>
        <end position="21"/>
    </location>
</feature>
<dbReference type="PANTHER" id="PTHR23158">
    <property type="entry name" value="MELANOMA INHIBITORY ACTIVITY-RELATED"/>
    <property type="match status" value="1"/>
</dbReference>
<dbReference type="Gene3D" id="2.30.30.40">
    <property type="entry name" value="SH3 Domains"/>
    <property type="match status" value="1"/>
</dbReference>
<organism evidence="5 6">
    <name type="scientific">Pyrocoelia pectoralis</name>
    <dbReference type="NCBI Taxonomy" id="417401"/>
    <lineage>
        <taxon>Eukaryota</taxon>
        <taxon>Metazoa</taxon>
        <taxon>Ecdysozoa</taxon>
        <taxon>Arthropoda</taxon>
        <taxon>Hexapoda</taxon>
        <taxon>Insecta</taxon>
        <taxon>Pterygota</taxon>
        <taxon>Neoptera</taxon>
        <taxon>Endopterygota</taxon>
        <taxon>Coleoptera</taxon>
        <taxon>Polyphaga</taxon>
        <taxon>Elateriformia</taxon>
        <taxon>Elateroidea</taxon>
        <taxon>Lampyridae</taxon>
        <taxon>Lampyrinae</taxon>
        <taxon>Pyrocoelia</taxon>
    </lineage>
</organism>
<feature type="region of interest" description="Disordered" evidence="3">
    <location>
        <begin position="140"/>
        <end position="201"/>
    </location>
</feature>
<feature type="coiled-coil region" evidence="2">
    <location>
        <begin position="791"/>
        <end position="1009"/>
    </location>
</feature>
<dbReference type="GO" id="GO:0005789">
    <property type="term" value="C:endoplasmic reticulum membrane"/>
    <property type="evidence" value="ECO:0007669"/>
    <property type="project" value="TreeGrafter"/>
</dbReference>
<dbReference type="GO" id="GO:0035459">
    <property type="term" value="P:vesicle cargo loading"/>
    <property type="evidence" value="ECO:0007669"/>
    <property type="project" value="TreeGrafter"/>
</dbReference>
<feature type="coiled-coil region" evidence="2">
    <location>
        <begin position="1138"/>
        <end position="1215"/>
    </location>
</feature>
<feature type="compositionally biased region" description="Low complexity" evidence="3">
    <location>
        <begin position="480"/>
        <end position="498"/>
    </location>
</feature>
<feature type="coiled-coil region" evidence="2">
    <location>
        <begin position="1036"/>
        <end position="1063"/>
    </location>
</feature>
<dbReference type="PANTHER" id="PTHR23158:SF33">
    <property type="entry name" value="TRANSPORT AND GOLGI ORGANIZATION PROTEIN 1"/>
    <property type="match status" value="1"/>
</dbReference>
<name>A0AAN7ZJF2_9COLE</name>
<evidence type="ECO:0000256" key="4">
    <source>
        <dbReference type="SAM" id="SignalP"/>
    </source>
</evidence>
<dbReference type="GO" id="GO:0070971">
    <property type="term" value="C:endoplasmic reticulum exit site"/>
    <property type="evidence" value="ECO:0007669"/>
    <property type="project" value="TreeGrafter"/>
</dbReference>
<comment type="caution">
    <text evidence="5">The sequence shown here is derived from an EMBL/GenBank/DDBJ whole genome shotgun (WGS) entry which is preliminary data.</text>
</comment>
<feature type="compositionally biased region" description="Polar residues" evidence="3">
    <location>
        <begin position="232"/>
        <end position="247"/>
    </location>
</feature>
<feature type="compositionally biased region" description="Basic and acidic residues" evidence="3">
    <location>
        <begin position="184"/>
        <end position="196"/>
    </location>
</feature>
<feature type="compositionally biased region" description="Polar residues" evidence="3">
    <location>
        <begin position="146"/>
        <end position="155"/>
    </location>
</feature>
<evidence type="ECO:0000313" key="5">
    <source>
        <dbReference type="EMBL" id="KAK5644722.1"/>
    </source>
</evidence>
<feature type="chain" id="PRO_5043024909" description="Transport and Golgi organization protein 1" evidence="4">
    <location>
        <begin position="22"/>
        <end position="1411"/>
    </location>
</feature>
<feature type="region of interest" description="Disordered" evidence="3">
    <location>
        <begin position="232"/>
        <end position="292"/>
    </location>
</feature>
<feature type="compositionally biased region" description="Basic and acidic residues" evidence="3">
    <location>
        <begin position="1360"/>
        <end position="1374"/>
    </location>
</feature>
<evidence type="ECO:0008006" key="7">
    <source>
        <dbReference type="Google" id="ProtNLM"/>
    </source>
</evidence>
<feature type="compositionally biased region" description="Basic and acidic residues" evidence="3">
    <location>
        <begin position="443"/>
        <end position="456"/>
    </location>
</feature>
<feature type="region of interest" description="Disordered" evidence="3">
    <location>
        <begin position="341"/>
        <end position="370"/>
    </location>
</feature>
<feature type="region of interest" description="Disordered" evidence="3">
    <location>
        <begin position="207"/>
        <end position="226"/>
    </location>
</feature>
<keyword evidence="4" id="KW-0732">Signal</keyword>
<dbReference type="EMBL" id="JAVRBK010000004">
    <property type="protein sequence ID" value="KAK5644722.1"/>
    <property type="molecule type" value="Genomic_DNA"/>
</dbReference>
<keyword evidence="6" id="KW-1185">Reference proteome</keyword>
<feature type="compositionally biased region" description="Basic and acidic residues" evidence="3">
    <location>
        <begin position="421"/>
        <end position="430"/>
    </location>
</feature>
<accession>A0AAN7ZJF2</accession>
<evidence type="ECO:0000256" key="3">
    <source>
        <dbReference type="SAM" id="MobiDB-lite"/>
    </source>
</evidence>
<gene>
    <name evidence="5" type="ORF">RI129_006022</name>
</gene>
<feature type="region of interest" description="Disordered" evidence="3">
    <location>
        <begin position="1292"/>
        <end position="1411"/>
    </location>
</feature>
<feature type="compositionally biased region" description="Acidic residues" evidence="3">
    <location>
        <begin position="392"/>
        <end position="420"/>
    </location>
</feature>
<dbReference type="SUPFAM" id="SSF50044">
    <property type="entry name" value="SH3-domain"/>
    <property type="match status" value="1"/>
</dbReference>
<dbReference type="InterPro" id="IPR036028">
    <property type="entry name" value="SH3-like_dom_sf"/>
</dbReference>
<proteinExistence type="predicted"/>
<feature type="compositionally biased region" description="Polar residues" evidence="3">
    <location>
        <begin position="499"/>
        <end position="525"/>
    </location>
</feature>
<feature type="region of interest" description="Disordered" evidence="3">
    <location>
        <begin position="389"/>
        <end position="538"/>
    </location>
</feature>
<feature type="compositionally biased region" description="Low complexity" evidence="3">
    <location>
        <begin position="156"/>
        <end position="170"/>
    </location>
</feature>
<reference evidence="5 6" key="1">
    <citation type="journal article" date="2024" name="Insects">
        <title>An Improved Chromosome-Level Genome Assembly of the Firefly Pyrocoelia pectoralis.</title>
        <authorList>
            <person name="Fu X."/>
            <person name="Meyer-Rochow V.B."/>
            <person name="Ballantyne L."/>
            <person name="Zhu X."/>
        </authorList>
    </citation>
    <scope>NUCLEOTIDE SEQUENCE [LARGE SCALE GENOMIC DNA]</scope>
    <source>
        <strain evidence="5">XCY_ONT2</strain>
    </source>
</reference>